<keyword evidence="20" id="KW-1185">Reference proteome</keyword>
<dbReference type="EMBL" id="DUZY01000008">
    <property type="protein sequence ID" value="DAD47194.1"/>
    <property type="molecule type" value="Genomic_DNA"/>
</dbReference>
<evidence type="ECO:0000313" key="18">
    <source>
        <dbReference type="EMBL" id="DAD47199.1"/>
    </source>
</evidence>
<dbReference type="EMBL" id="DUZY01000008">
    <property type="protein sequence ID" value="DAD47146.1"/>
    <property type="molecule type" value="Genomic_DNA"/>
</dbReference>
<dbReference type="Proteomes" id="UP000607653">
    <property type="component" value="Unassembled WGS sequence"/>
</dbReference>
<evidence type="ECO:0000256" key="1">
    <source>
        <dbReference type="SAM" id="MobiDB-lite"/>
    </source>
</evidence>
<evidence type="ECO:0000313" key="14">
    <source>
        <dbReference type="EMBL" id="DAD47181.1"/>
    </source>
</evidence>
<evidence type="ECO:0000313" key="2">
    <source>
        <dbReference type="EMBL" id="DAD37434.1"/>
    </source>
</evidence>
<sequence length="26" mass="3044">MAHLELSIPWHGSTKQPHRPRPILKL</sequence>
<evidence type="ECO:0000313" key="9">
    <source>
        <dbReference type="EMBL" id="DAD47164.1"/>
    </source>
</evidence>
<gene>
    <name evidence="19" type="ORF">HUJ06_000221</name>
    <name evidence="2" type="ORF">HUJ06_008075</name>
    <name evidence="3" type="ORF">HUJ06_016296</name>
    <name evidence="4" type="ORF">HUJ06_016297</name>
    <name evidence="5" type="ORF">HUJ06_017078</name>
    <name evidence="6" type="ORF">HUJ06_017079</name>
    <name evidence="7" type="ORF">HUJ06_017083</name>
    <name evidence="8" type="ORF">HUJ06_017084</name>
    <name evidence="9" type="ORF">HUJ06_017101</name>
    <name evidence="10" type="ORF">HUJ06_017105</name>
    <name evidence="11" type="ORF">HUJ06_017108</name>
    <name evidence="12" type="ORF">HUJ06_017109</name>
    <name evidence="13" type="ORF">HUJ06_017112</name>
    <name evidence="14" type="ORF">HUJ06_017118</name>
    <name evidence="15" type="ORF">HUJ06_017131</name>
    <name evidence="16" type="ORF">HUJ06_017133</name>
    <name evidence="17" type="ORF">HUJ06_017135</name>
    <name evidence="18" type="ORF">HUJ06_017136</name>
</gene>
<dbReference type="EMBL" id="DUZY01000008">
    <property type="protein sequence ID" value="DAD47172.1"/>
    <property type="molecule type" value="Genomic_DNA"/>
</dbReference>
<evidence type="ECO:0000313" key="8">
    <source>
        <dbReference type="EMBL" id="DAD47147.1"/>
    </source>
</evidence>
<evidence type="ECO:0000313" key="15">
    <source>
        <dbReference type="EMBL" id="DAD47194.1"/>
    </source>
</evidence>
<dbReference type="EMBL" id="DUZY01000008">
    <property type="protein sequence ID" value="DAD47141.1"/>
    <property type="molecule type" value="Genomic_DNA"/>
</dbReference>
<evidence type="ECO:0000313" key="5">
    <source>
        <dbReference type="EMBL" id="DAD47141.1"/>
    </source>
</evidence>
<evidence type="ECO:0000313" key="12">
    <source>
        <dbReference type="EMBL" id="DAD47172.1"/>
    </source>
</evidence>
<dbReference type="EMBL" id="DUZY01000008">
    <property type="protein sequence ID" value="DAD47175.1"/>
    <property type="molecule type" value="Genomic_DNA"/>
</dbReference>
<name>A0A822ZUH2_NELNU</name>
<accession>A0A822ZUH2</accession>
<protein>
    <submittedName>
        <fullName evidence="11">Uncharacterized protein</fullName>
    </submittedName>
</protein>
<feature type="region of interest" description="Disordered" evidence="1">
    <location>
        <begin position="1"/>
        <end position="26"/>
    </location>
</feature>
<dbReference type="EMBL" id="DUZY01000008">
    <property type="protein sequence ID" value="DAD47198.1"/>
    <property type="molecule type" value="Genomic_DNA"/>
</dbReference>
<dbReference type="EMBL" id="DUZY01000008">
    <property type="protein sequence ID" value="DAD47168.1"/>
    <property type="molecule type" value="Genomic_DNA"/>
</dbReference>
<dbReference type="EMBL" id="DUZY01000008">
    <property type="protein sequence ID" value="DAD47147.1"/>
    <property type="molecule type" value="Genomic_DNA"/>
</dbReference>
<dbReference type="EMBL" id="DUZY01000005">
    <property type="protein sequence ID" value="DAD41973.1"/>
    <property type="molecule type" value="Genomic_DNA"/>
</dbReference>
<evidence type="ECO:0000313" key="16">
    <source>
        <dbReference type="EMBL" id="DAD47196.1"/>
    </source>
</evidence>
<evidence type="ECO:0000313" key="11">
    <source>
        <dbReference type="EMBL" id="DAD47171.1"/>
    </source>
</evidence>
<evidence type="ECO:0000313" key="7">
    <source>
        <dbReference type="EMBL" id="DAD47146.1"/>
    </source>
</evidence>
<dbReference type="EMBL" id="DUZY01000008">
    <property type="protein sequence ID" value="DAD47199.1"/>
    <property type="molecule type" value="Genomic_DNA"/>
</dbReference>
<evidence type="ECO:0000313" key="4">
    <source>
        <dbReference type="EMBL" id="DAD41974.1"/>
    </source>
</evidence>
<evidence type="ECO:0000313" key="20">
    <source>
        <dbReference type="Proteomes" id="UP000607653"/>
    </source>
</evidence>
<evidence type="ECO:0000313" key="19">
    <source>
        <dbReference type="EMBL" id="DAD49833.1"/>
    </source>
</evidence>
<dbReference type="EMBL" id="DUZY01000005">
    <property type="protein sequence ID" value="DAD41974.1"/>
    <property type="molecule type" value="Genomic_DNA"/>
</dbReference>
<dbReference type="EMBL" id="DUZY01000008">
    <property type="protein sequence ID" value="DAD47181.1"/>
    <property type="molecule type" value="Genomic_DNA"/>
</dbReference>
<proteinExistence type="predicted"/>
<comment type="caution">
    <text evidence="11">The sequence shown here is derived from an EMBL/GenBank/DDBJ whole genome shotgun (WGS) entry which is preliminary data.</text>
</comment>
<evidence type="ECO:0000313" key="13">
    <source>
        <dbReference type="EMBL" id="DAD47175.1"/>
    </source>
</evidence>
<dbReference type="EMBL" id="DUZY01000004">
    <property type="protein sequence ID" value="DAD37434.1"/>
    <property type="molecule type" value="Genomic_DNA"/>
</dbReference>
<dbReference type="AlphaFoldDB" id="A0A822ZUH2"/>
<evidence type="ECO:0000313" key="6">
    <source>
        <dbReference type="EMBL" id="DAD47142.1"/>
    </source>
</evidence>
<evidence type="ECO:0000313" key="10">
    <source>
        <dbReference type="EMBL" id="DAD47168.1"/>
    </source>
</evidence>
<dbReference type="EMBL" id="DUZY01000008">
    <property type="protein sequence ID" value="DAD47142.1"/>
    <property type="molecule type" value="Genomic_DNA"/>
</dbReference>
<feature type="compositionally biased region" description="Basic residues" evidence="1">
    <location>
        <begin position="16"/>
        <end position="26"/>
    </location>
</feature>
<reference evidence="11 20" key="1">
    <citation type="journal article" date="2020" name="Mol. Biol. Evol.">
        <title>Distinct Expression and Methylation Patterns for Genes with Different Fates following a Single Whole-Genome Duplication in Flowering Plants.</title>
        <authorList>
            <person name="Shi T."/>
            <person name="Rahmani R.S."/>
            <person name="Gugger P.F."/>
            <person name="Wang M."/>
            <person name="Li H."/>
            <person name="Zhang Y."/>
            <person name="Li Z."/>
            <person name="Wang Q."/>
            <person name="Van de Peer Y."/>
            <person name="Marchal K."/>
            <person name="Chen J."/>
        </authorList>
    </citation>
    <scope>NUCLEOTIDE SEQUENCE [LARGE SCALE GENOMIC DNA]</scope>
    <source>
        <tissue evidence="11">Leaf</tissue>
    </source>
</reference>
<evidence type="ECO:0000313" key="3">
    <source>
        <dbReference type="EMBL" id="DAD41973.1"/>
    </source>
</evidence>
<dbReference type="EMBL" id="DUZY01000008">
    <property type="protein sequence ID" value="DAD47164.1"/>
    <property type="molecule type" value="Genomic_DNA"/>
</dbReference>
<organism evidence="11 20">
    <name type="scientific">Nelumbo nucifera</name>
    <name type="common">Sacred lotus</name>
    <dbReference type="NCBI Taxonomy" id="4432"/>
    <lineage>
        <taxon>Eukaryota</taxon>
        <taxon>Viridiplantae</taxon>
        <taxon>Streptophyta</taxon>
        <taxon>Embryophyta</taxon>
        <taxon>Tracheophyta</taxon>
        <taxon>Spermatophyta</taxon>
        <taxon>Magnoliopsida</taxon>
        <taxon>Proteales</taxon>
        <taxon>Nelumbonaceae</taxon>
        <taxon>Nelumbo</taxon>
    </lineage>
</organism>
<dbReference type="EMBL" id="DUZY01000008">
    <property type="protein sequence ID" value="DAD47171.1"/>
    <property type="molecule type" value="Genomic_DNA"/>
</dbReference>
<evidence type="ECO:0000313" key="17">
    <source>
        <dbReference type="EMBL" id="DAD47198.1"/>
    </source>
</evidence>
<dbReference type="EMBL" id="DUZY01000008">
    <property type="protein sequence ID" value="DAD47196.1"/>
    <property type="molecule type" value="Genomic_DNA"/>
</dbReference>
<dbReference type="EMBL" id="DUZY01000464">
    <property type="protein sequence ID" value="DAD49833.1"/>
    <property type="molecule type" value="Genomic_DNA"/>
</dbReference>